<keyword evidence="2" id="KW-0560">Oxidoreductase</keyword>
<evidence type="ECO:0000313" key="5">
    <source>
        <dbReference type="Proteomes" id="UP000523431"/>
    </source>
</evidence>
<evidence type="ECO:0000313" key="6">
    <source>
        <dbReference type="Proteomes" id="UP000557344"/>
    </source>
</evidence>
<gene>
    <name evidence="3" type="ORF">GGE46_003785</name>
    <name evidence="4" type="ORF">GGE57_003960</name>
</gene>
<dbReference type="Pfam" id="PF02615">
    <property type="entry name" value="Ldh_2"/>
    <property type="match status" value="1"/>
</dbReference>
<dbReference type="PANTHER" id="PTHR11091:SF0">
    <property type="entry name" value="MALATE DEHYDROGENASE"/>
    <property type="match status" value="1"/>
</dbReference>
<reference evidence="5 6" key="1">
    <citation type="submission" date="2020-08" db="EMBL/GenBank/DDBJ databases">
        <title>Genomic Encyclopedia of Type Strains, Phase IV (KMG-V): Genome sequencing to study the core and pangenomes of soil and plant-associated prokaryotes.</title>
        <authorList>
            <person name="Whitman W."/>
        </authorList>
    </citation>
    <scope>NUCLEOTIDE SEQUENCE [LARGE SCALE GENOMIC DNA]</scope>
    <source>
        <strain evidence="3 6">SEMIA 471</strain>
        <strain evidence="4 5">SEMIA 489</strain>
    </source>
</reference>
<dbReference type="AlphaFoldDB" id="A0A7W6VD76"/>
<proteinExistence type="inferred from homology"/>
<organism evidence="3 6">
    <name type="scientific">Rhizobium etli</name>
    <dbReference type="NCBI Taxonomy" id="29449"/>
    <lineage>
        <taxon>Bacteria</taxon>
        <taxon>Pseudomonadati</taxon>
        <taxon>Pseudomonadota</taxon>
        <taxon>Alphaproteobacteria</taxon>
        <taxon>Hyphomicrobiales</taxon>
        <taxon>Rhizobiaceae</taxon>
        <taxon>Rhizobium/Agrobacterium group</taxon>
        <taxon>Rhizobium</taxon>
    </lineage>
</organism>
<dbReference type="EMBL" id="JACIHU010000008">
    <property type="protein sequence ID" value="MBB4481189.1"/>
    <property type="molecule type" value="Genomic_DNA"/>
</dbReference>
<comment type="caution">
    <text evidence="3">The sequence shown here is derived from an EMBL/GenBank/DDBJ whole genome shotgun (WGS) entry which is preliminary data.</text>
</comment>
<evidence type="ECO:0000256" key="2">
    <source>
        <dbReference type="ARBA" id="ARBA00023002"/>
    </source>
</evidence>
<dbReference type="InterPro" id="IPR043143">
    <property type="entry name" value="Mal/L-sulf/L-lact_DH-like_NADP"/>
</dbReference>
<protein>
    <submittedName>
        <fullName evidence="3">LDH2 family malate/lactate/ureidoglycolate dehydrogenase</fullName>
    </submittedName>
</protein>
<dbReference type="Gene3D" id="3.30.1370.60">
    <property type="entry name" value="Hypothetical oxidoreductase yiak, domain 2"/>
    <property type="match status" value="1"/>
</dbReference>
<evidence type="ECO:0000313" key="4">
    <source>
        <dbReference type="EMBL" id="MBB4537196.1"/>
    </source>
</evidence>
<dbReference type="Proteomes" id="UP000557344">
    <property type="component" value="Unassembled WGS sequence"/>
</dbReference>
<accession>A0A7W6VD76</accession>
<dbReference type="PANTHER" id="PTHR11091">
    <property type="entry name" value="OXIDOREDUCTASE-RELATED"/>
    <property type="match status" value="1"/>
</dbReference>
<name>A0A7W6VD76_RHIET</name>
<dbReference type="SUPFAM" id="SSF89733">
    <property type="entry name" value="L-sulfolactate dehydrogenase-like"/>
    <property type="match status" value="1"/>
</dbReference>
<comment type="similarity">
    <text evidence="1">Belongs to the LDH2/MDH2 oxidoreductase family.</text>
</comment>
<evidence type="ECO:0000256" key="1">
    <source>
        <dbReference type="ARBA" id="ARBA00006056"/>
    </source>
</evidence>
<dbReference type="GO" id="GO:0016491">
    <property type="term" value="F:oxidoreductase activity"/>
    <property type="evidence" value="ECO:0007669"/>
    <property type="project" value="UniProtKB-KW"/>
</dbReference>
<dbReference type="EMBL" id="JACIID010000008">
    <property type="protein sequence ID" value="MBB4537196.1"/>
    <property type="molecule type" value="Genomic_DNA"/>
</dbReference>
<dbReference type="InterPro" id="IPR036111">
    <property type="entry name" value="Mal/L-sulfo/L-lacto_DH-like_sf"/>
</dbReference>
<dbReference type="Gene3D" id="1.10.1530.10">
    <property type="match status" value="1"/>
</dbReference>
<dbReference type="InterPro" id="IPR043144">
    <property type="entry name" value="Mal/L-sulf/L-lact_DH-like_ah"/>
</dbReference>
<dbReference type="InterPro" id="IPR003767">
    <property type="entry name" value="Malate/L-lactate_DH-like"/>
</dbReference>
<dbReference type="Proteomes" id="UP000523431">
    <property type="component" value="Unassembled WGS sequence"/>
</dbReference>
<sequence>MGIDCVDRPFETHNFSSIVSLRNCRFIRPGACRSALPCNIVYDIFYPKSWSCQPSKPNLLTPMYIFPFGVSALLLRNSSGRNIDRPRNRAAPDVFKASAVKETQEGRFQMSDEVLLDQAEAETLAIRACRAAGAAQSTARSLVDATLSAALFGPATLGFPHMVDYLDSFREGRINCDPTPSCERPFPAFFVADADRGIAQLGFDLAFDDLAEAARTFGVAVFTQTNSYTAGELGYYVRRLAGEGLAGIAATNANAMVVAKAGGPAVYSTNPMAFGFPLGEGSLPLIIDQASSATAYVNIVAAAAEGRSIPEGWAVDETGMDTQDAARALAGALLPFGGRKGANVALMVEMLSAGLSGGPWSLDTPSFRSGSASPAVGLTIIAMMPGRPDDGLVERAHRQAARLQQHGVFIPGVDGIEYPKSPSQSLKVPRAVFETIKQIADA</sequence>
<evidence type="ECO:0000313" key="3">
    <source>
        <dbReference type="EMBL" id="MBB4481189.1"/>
    </source>
</evidence>